<dbReference type="AlphaFoldDB" id="A0A3Q0J961"/>
<keyword evidence="1" id="KW-0175">Coiled coil</keyword>
<feature type="coiled-coil region" evidence="1">
    <location>
        <begin position="436"/>
        <end position="561"/>
    </location>
</feature>
<dbReference type="PaxDb" id="121845-A0A3Q0J961"/>
<gene>
    <name evidence="3" type="primary">LOC113470608</name>
</gene>
<accession>A0A3Q0J961</accession>
<evidence type="ECO:0000256" key="1">
    <source>
        <dbReference type="SAM" id="Coils"/>
    </source>
</evidence>
<evidence type="ECO:0000313" key="2">
    <source>
        <dbReference type="Proteomes" id="UP000079169"/>
    </source>
</evidence>
<dbReference type="KEGG" id="dci:113470608"/>
<proteinExistence type="predicted"/>
<dbReference type="GeneID" id="113470608"/>
<feature type="coiled-coil region" evidence="1">
    <location>
        <begin position="79"/>
        <end position="234"/>
    </location>
</feature>
<protein>
    <submittedName>
        <fullName evidence="3">Myosin-2 heavy chain-like</fullName>
    </submittedName>
</protein>
<keyword evidence="2" id="KW-1185">Reference proteome</keyword>
<organism evidence="2 3">
    <name type="scientific">Diaphorina citri</name>
    <name type="common">Asian citrus psyllid</name>
    <dbReference type="NCBI Taxonomy" id="121845"/>
    <lineage>
        <taxon>Eukaryota</taxon>
        <taxon>Metazoa</taxon>
        <taxon>Ecdysozoa</taxon>
        <taxon>Arthropoda</taxon>
        <taxon>Hexapoda</taxon>
        <taxon>Insecta</taxon>
        <taxon>Pterygota</taxon>
        <taxon>Neoptera</taxon>
        <taxon>Paraneoptera</taxon>
        <taxon>Hemiptera</taxon>
        <taxon>Sternorrhyncha</taxon>
        <taxon>Psylloidea</taxon>
        <taxon>Psyllidae</taxon>
        <taxon>Diaphorininae</taxon>
        <taxon>Diaphorina</taxon>
    </lineage>
</organism>
<name>A0A3Q0J961_DIACI</name>
<feature type="coiled-coil region" evidence="1">
    <location>
        <begin position="593"/>
        <end position="620"/>
    </location>
</feature>
<dbReference type="STRING" id="121845.A0A3Q0J961"/>
<feature type="coiled-coil region" evidence="1">
    <location>
        <begin position="263"/>
        <end position="395"/>
    </location>
</feature>
<evidence type="ECO:0000313" key="3">
    <source>
        <dbReference type="RefSeq" id="XP_026684966.1"/>
    </source>
</evidence>
<sequence>MSSVYLNEKSILKVGTNYSKMSTCDANVQHVNKLVQLKYLDSLIKEKVKNLVKKCEKQKALSCENYKLMLYTNELERCVMCLYRNKKILTTQLQKLNEQRIQEDLDTKEYLMSELGKKDETLRLEEQEKEKLVKEHEEIQKQINELLEKCEKNELVKNFFLNQRVTLERTLENLNEELKTLEDKHKKEVNDLLENMKEGSKIYEQEISNMTTNIAKLEKEKTELLNEKDKLSVTTTNLNSELEESNKEKHVAFVQMEHYIKVIQELEEVKVKKDEQLAECIKQKDEIYKESEEAITILKELKNKSNDLNQEKEAILVENSKLQECICNLQENVDEERKIINDLMKENKILVDRKKVLKDALQSRDSCKQELENHMRLLKDEMNILIKKLDKLRDDVTYCRNENLKIRQEIEQQLLCEMKLKNTPNDCEEETTCYSVQQLQEQIELGNQQNMKLEKTIEILEQSIMDKDKEIQDFDNMKKYFVDQYNQLLDNIKDIERTKEEQESHITFLEEELKCKSRKNCILKENCHKFEEYIRIKEEELKNCEGKTKRFREDNQKLLQKITYLECAISQEQMIGEKYRNDVQILANEKTCLDEKLVELRIAEEEKRQLQVENNRLEDCYTTLSLNYKGLHDCTETLLTIIKSQKERIMIQRDQMVNRPGSQFQTSHECCCDQEETSGVWYTCDETDISITNHYQYRGNDYCSTETPRYPPQSNSLEIHDFENPICFNILSCEDSDDSM</sequence>
<reference evidence="3" key="1">
    <citation type="submission" date="2025-08" db="UniProtKB">
        <authorList>
            <consortium name="RefSeq"/>
        </authorList>
    </citation>
    <scope>IDENTIFICATION</scope>
</reference>
<dbReference type="Proteomes" id="UP000079169">
    <property type="component" value="Unplaced"/>
</dbReference>
<dbReference type="RefSeq" id="XP_026684966.1">
    <property type="nucleotide sequence ID" value="XM_026829165.1"/>
</dbReference>